<dbReference type="EMBL" id="BAAAGE010000005">
    <property type="protein sequence ID" value="GAA0731302.1"/>
    <property type="molecule type" value="Genomic_DNA"/>
</dbReference>
<keyword evidence="2" id="KW-1185">Reference proteome</keyword>
<accession>A0ABP3UIM3</accession>
<reference evidence="2" key="1">
    <citation type="journal article" date="2019" name="Int. J. Syst. Evol. Microbiol.">
        <title>The Global Catalogue of Microorganisms (GCM) 10K type strain sequencing project: providing services to taxonomists for standard genome sequencing and annotation.</title>
        <authorList>
            <consortium name="The Broad Institute Genomics Platform"/>
            <consortium name="The Broad Institute Genome Sequencing Center for Infectious Disease"/>
            <person name="Wu L."/>
            <person name="Ma J."/>
        </authorList>
    </citation>
    <scope>NUCLEOTIDE SEQUENCE [LARGE SCALE GENOMIC DNA]</scope>
    <source>
        <strain evidence="2">JCM 15974</strain>
    </source>
</reference>
<protein>
    <recommendedName>
        <fullName evidence="3">Sigma-54 modulation protein</fullName>
    </recommendedName>
</protein>
<gene>
    <name evidence="1" type="ORF">GCM10009430_43320</name>
</gene>
<sequence>MEVIFEYHNARSSGYLSSMATKKLKRLIKKYPFVVKSYVFFKEELSLKEKGQGYICGIRLSGPGPLLYASSHNSDLLSALNDTIKSLKTQLNKRKALLYNN</sequence>
<dbReference type="InterPro" id="IPR036567">
    <property type="entry name" value="RHF-like"/>
</dbReference>
<dbReference type="SUPFAM" id="SSF69754">
    <property type="entry name" value="Ribosome binding protein Y (YfiA homologue)"/>
    <property type="match status" value="1"/>
</dbReference>
<organism evidence="1 2">
    <name type="scientific">Aquimarina litoralis</name>
    <dbReference type="NCBI Taxonomy" id="584605"/>
    <lineage>
        <taxon>Bacteria</taxon>
        <taxon>Pseudomonadati</taxon>
        <taxon>Bacteroidota</taxon>
        <taxon>Flavobacteriia</taxon>
        <taxon>Flavobacteriales</taxon>
        <taxon>Flavobacteriaceae</taxon>
        <taxon>Aquimarina</taxon>
    </lineage>
</organism>
<evidence type="ECO:0000313" key="2">
    <source>
        <dbReference type="Proteomes" id="UP001501758"/>
    </source>
</evidence>
<dbReference type="InterPro" id="IPR003489">
    <property type="entry name" value="RHF/RaiA"/>
</dbReference>
<dbReference type="Gene3D" id="3.30.160.100">
    <property type="entry name" value="Ribosome hibernation promotion factor-like"/>
    <property type="match status" value="1"/>
</dbReference>
<evidence type="ECO:0000313" key="1">
    <source>
        <dbReference type="EMBL" id="GAA0731302.1"/>
    </source>
</evidence>
<name>A0ABP3UIM3_9FLAO</name>
<dbReference type="RefSeq" id="WP_343914337.1">
    <property type="nucleotide sequence ID" value="NZ_BAAAGE010000005.1"/>
</dbReference>
<comment type="caution">
    <text evidence="1">The sequence shown here is derived from an EMBL/GenBank/DDBJ whole genome shotgun (WGS) entry which is preliminary data.</text>
</comment>
<evidence type="ECO:0008006" key="3">
    <source>
        <dbReference type="Google" id="ProtNLM"/>
    </source>
</evidence>
<dbReference type="Pfam" id="PF02482">
    <property type="entry name" value="Ribosomal_S30AE"/>
    <property type="match status" value="1"/>
</dbReference>
<proteinExistence type="predicted"/>
<dbReference type="Proteomes" id="UP001501758">
    <property type="component" value="Unassembled WGS sequence"/>
</dbReference>